<keyword evidence="5" id="KW-1133">Transmembrane helix</keyword>
<reference evidence="7 8" key="1">
    <citation type="submission" date="2019-03" db="EMBL/GenBank/DDBJ databases">
        <title>Genomic Encyclopedia of Type Strains, Phase IV (KMG-IV): sequencing the most valuable type-strain genomes for metagenomic binning, comparative biology and taxonomic classification.</title>
        <authorList>
            <person name="Goeker M."/>
        </authorList>
    </citation>
    <scope>NUCLEOTIDE SEQUENCE [LARGE SCALE GENOMIC DNA]</scope>
    <source>
        <strain evidence="7 8">DSM 19610</strain>
    </source>
</reference>
<dbReference type="InterPro" id="IPR043128">
    <property type="entry name" value="Rev_trsase/Diguanyl_cyclase"/>
</dbReference>
<dbReference type="EMBL" id="SMFX01000001">
    <property type="protein sequence ID" value="TCK19110.1"/>
    <property type="molecule type" value="Genomic_DNA"/>
</dbReference>
<dbReference type="InterPro" id="IPR050469">
    <property type="entry name" value="Diguanylate_Cyclase"/>
</dbReference>
<keyword evidence="5" id="KW-0472">Membrane</keyword>
<dbReference type="RefSeq" id="WP_132973491.1">
    <property type="nucleotide sequence ID" value="NZ_SMFX01000001.1"/>
</dbReference>
<feature type="transmembrane region" description="Helical" evidence="5">
    <location>
        <begin position="7"/>
        <end position="26"/>
    </location>
</feature>
<accession>A0A4R1HFT7</accession>
<dbReference type="GO" id="GO:1902201">
    <property type="term" value="P:negative regulation of bacterial-type flagellum-dependent cell motility"/>
    <property type="evidence" value="ECO:0007669"/>
    <property type="project" value="TreeGrafter"/>
</dbReference>
<dbReference type="NCBIfam" id="TIGR00254">
    <property type="entry name" value="GGDEF"/>
    <property type="match status" value="1"/>
</dbReference>
<proteinExistence type="predicted"/>
<dbReference type="PROSITE" id="PS50887">
    <property type="entry name" value="GGDEF"/>
    <property type="match status" value="1"/>
</dbReference>
<dbReference type="InterPro" id="IPR029787">
    <property type="entry name" value="Nucleotide_cyclase"/>
</dbReference>
<feature type="domain" description="GGDEF" evidence="6">
    <location>
        <begin position="375"/>
        <end position="510"/>
    </location>
</feature>
<keyword evidence="5" id="KW-0812">Transmembrane</keyword>
<sequence length="537" mass="60896">MNYTSRIFIYVGMLIALLTGMMLLSFKTATDIVVSGSREHLRHAAMRKQESVRHQGDELLNYTDIIVNDLRLQEHIYIIVQLGASSEALASYYDRQFSSLPTDAHVILSRSGEVLYGAKYSRLINALRQRKKATSREKFFFMSPDGPVMVAVQPLVYQGETLATSAVARLLGDSWLQQQESNSGEYLIFFESDGRVLWSSNPDYRGFQINRASKMVVDTERSFYLHEVDLPEAGTEIPRLWFAASETRLIHMLNRYRYWAYAFSFLGGLTVLLLGWLMVRNFRRPLAQLMETTEAMIHGRLPVLDRNESRTELDLLLNRFADVLDALRREKAKVKRAHKKLQETAITDSLTGMYNRRYLQEVTPGLFAQVERDGRYLTAILLDLDYFKAVNDEHGHLGGDAVLVHFARLLKHNSRANDQLFRIGGEEFLILNVSENPDGNVALAEKVRELVSESPATYQGVRIPMTVSAGISCYSGRLGEGSLSRLMRSADKALYEAKASGRNRVVVHSSCKEASTMARKKNQKQSLSLVTNTKKPF</sequence>
<evidence type="ECO:0000256" key="4">
    <source>
        <dbReference type="SAM" id="Coils"/>
    </source>
</evidence>
<comment type="catalytic activity">
    <reaction evidence="3">
        <text>2 GTP = 3',3'-c-di-GMP + 2 diphosphate</text>
        <dbReference type="Rhea" id="RHEA:24898"/>
        <dbReference type="ChEBI" id="CHEBI:33019"/>
        <dbReference type="ChEBI" id="CHEBI:37565"/>
        <dbReference type="ChEBI" id="CHEBI:58805"/>
        <dbReference type="EC" id="2.7.7.65"/>
    </reaction>
</comment>
<keyword evidence="8" id="KW-1185">Reference proteome</keyword>
<feature type="transmembrane region" description="Helical" evidence="5">
    <location>
        <begin position="258"/>
        <end position="279"/>
    </location>
</feature>
<dbReference type="Pfam" id="PF00990">
    <property type="entry name" value="GGDEF"/>
    <property type="match status" value="1"/>
</dbReference>
<dbReference type="Proteomes" id="UP000295707">
    <property type="component" value="Unassembled WGS sequence"/>
</dbReference>
<name>A0A4R1HFT7_9GAMM</name>
<gene>
    <name evidence="7" type="ORF">DFR30_2404</name>
</gene>
<evidence type="ECO:0000256" key="3">
    <source>
        <dbReference type="ARBA" id="ARBA00034247"/>
    </source>
</evidence>
<evidence type="ECO:0000313" key="7">
    <source>
        <dbReference type="EMBL" id="TCK19110.1"/>
    </source>
</evidence>
<dbReference type="Gene3D" id="3.30.70.270">
    <property type="match status" value="1"/>
</dbReference>
<comment type="cofactor">
    <cofactor evidence="1">
        <name>Mg(2+)</name>
        <dbReference type="ChEBI" id="CHEBI:18420"/>
    </cofactor>
</comment>
<comment type="caution">
    <text evidence="7">The sequence shown here is derived from an EMBL/GenBank/DDBJ whole genome shotgun (WGS) entry which is preliminary data.</text>
</comment>
<protein>
    <recommendedName>
        <fullName evidence="2">diguanylate cyclase</fullName>
        <ecNumber evidence="2">2.7.7.65</ecNumber>
    </recommendedName>
</protein>
<dbReference type="AlphaFoldDB" id="A0A4R1HFT7"/>
<evidence type="ECO:0000256" key="1">
    <source>
        <dbReference type="ARBA" id="ARBA00001946"/>
    </source>
</evidence>
<dbReference type="FunFam" id="3.30.70.270:FF:000001">
    <property type="entry name" value="Diguanylate cyclase domain protein"/>
    <property type="match status" value="1"/>
</dbReference>
<evidence type="ECO:0000259" key="6">
    <source>
        <dbReference type="PROSITE" id="PS50887"/>
    </source>
</evidence>
<dbReference type="GO" id="GO:0052621">
    <property type="term" value="F:diguanylate cyclase activity"/>
    <property type="evidence" value="ECO:0007669"/>
    <property type="project" value="UniProtKB-EC"/>
</dbReference>
<evidence type="ECO:0000256" key="2">
    <source>
        <dbReference type="ARBA" id="ARBA00012528"/>
    </source>
</evidence>
<dbReference type="PANTHER" id="PTHR45138:SF9">
    <property type="entry name" value="DIGUANYLATE CYCLASE DGCM-RELATED"/>
    <property type="match status" value="1"/>
</dbReference>
<keyword evidence="4" id="KW-0175">Coiled coil</keyword>
<dbReference type="GO" id="GO:0043709">
    <property type="term" value="P:cell adhesion involved in single-species biofilm formation"/>
    <property type="evidence" value="ECO:0007669"/>
    <property type="project" value="TreeGrafter"/>
</dbReference>
<feature type="coiled-coil region" evidence="4">
    <location>
        <begin position="317"/>
        <end position="344"/>
    </location>
</feature>
<dbReference type="Gene3D" id="6.10.340.10">
    <property type="match status" value="1"/>
</dbReference>
<dbReference type="GO" id="GO:0005886">
    <property type="term" value="C:plasma membrane"/>
    <property type="evidence" value="ECO:0007669"/>
    <property type="project" value="TreeGrafter"/>
</dbReference>
<dbReference type="SUPFAM" id="SSF55073">
    <property type="entry name" value="Nucleotide cyclase"/>
    <property type="match status" value="1"/>
</dbReference>
<dbReference type="PANTHER" id="PTHR45138">
    <property type="entry name" value="REGULATORY COMPONENTS OF SENSORY TRANSDUCTION SYSTEM"/>
    <property type="match status" value="1"/>
</dbReference>
<dbReference type="InterPro" id="IPR000160">
    <property type="entry name" value="GGDEF_dom"/>
</dbReference>
<dbReference type="OrthoDB" id="5777124at2"/>
<evidence type="ECO:0000313" key="8">
    <source>
        <dbReference type="Proteomes" id="UP000295707"/>
    </source>
</evidence>
<evidence type="ECO:0000256" key="5">
    <source>
        <dbReference type="SAM" id="Phobius"/>
    </source>
</evidence>
<dbReference type="EC" id="2.7.7.65" evidence="2"/>
<dbReference type="SMART" id="SM00267">
    <property type="entry name" value="GGDEF"/>
    <property type="match status" value="1"/>
</dbReference>
<organism evidence="7 8">
    <name type="scientific">Thiogranum longum</name>
    <dbReference type="NCBI Taxonomy" id="1537524"/>
    <lineage>
        <taxon>Bacteria</taxon>
        <taxon>Pseudomonadati</taxon>
        <taxon>Pseudomonadota</taxon>
        <taxon>Gammaproteobacteria</taxon>
        <taxon>Chromatiales</taxon>
        <taxon>Ectothiorhodospiraceae</taxon>
        <taxon>Thiogranum</taxon>
    </lineage>
</organism>
<dbReference type="CDD" id="cd01949">
    <property type="entry name" value="GGDEF"/>
    <property type="match status" value="1"/>
</dbReference>